<dbReference type="Proteomes" id="UP000823388">
    <property type="component" value="Chromosome 9K"/>
</dbReference>
<dbReference type="EMBL" id="CM029053">
    <property type="protein sequence ID" value="KAG2550804.1"/>
    <property type="molecule type" value="Genomic_DNA"/>
</dbReference>
<protein>
    <submittedName>
        <fullName evidence="2">Uncharacterized protein</fullName>
    </submittedName>
</protein>
<gene>
    <name evidence="2" type="ORF">PVAP13_9KG315257</name>
</gene>
<evidence type="ECO:0000256" key="1">
    <source>
        <dbReference type="SAM" id="MobiDB-lite"/>
    </source>
</evidence>
<feature type="compositionally biased region" description="Low complexity" evidence="1">
    <location>
        <begin position="152"/>
        <end position="171"/>
    </location>
</feature>
<keyword evidence="3" id="KW-1185">Reference proteome</keyword>
<name>A0A8T0NVQ7_PANVG</name>
<evidence type="ECO:0000313" key="2">
    <source>
        <dbReference type="EMBL" id="KAG2550804.1"/>
    </source>
</evidence>
<feature type="compositionally biased region" description="Basic and acidic residues" evidence="1">
    <location>
        <begin position="174"/>
        <end position="184"/>
    </location>
</feature>
<sequence>MQPTAVPLARGRDEASGDGSLLPRHAGRAVEAPSSVPPPRRPSARARSGRIRALGGGEARRWRGSAVAAAQCGGGVVTRRPPPPPPPLVRGVHRRPNTPAAVPRAGLARGSGSGRGGRGARRARTGGGGGAGPGVPPRGVPLRPRRGRSSRCRGSAGSARRRSSSAAASTGWPWRREEEAELRRATTSRKTMSPRRPGSAGAAPCREPEERLPSLLSPVGTSSTASGGSSRPGRRWSASRGSSTPGRRWPAGSPRAGGRPCPAPAARRSR</sequence>
<proteinExistence type="predicted"/>
<dbReference type="AlphaFoldDB" id="A0A8T0NVQ7"/>
<organism evidence="2 3">
    <name type="scientific">Panicum virgatum</name>
    <name type="common">Blackwell switchgrass</name>
    <dbReference type="NCBI Taxonomy" id="38727"/>
    <lineage>
        <taxon>Eukaryota</taxon>
        <taxon>Viridiplantae</taxon>
        <taxon>Streptophyta</taxon>
        <taxon>Embryophyta</taxon>
        <taxon>Tracheophyta</taxon>
        <taxon>Spermatophyta</taxon>
        <taxon>Magnoliopsida</taxon>
        <taxon>Liliopsida</taxon>
        <taxon>Poales</taxon>
        <taxon>Poaceae</taxon>
        <taxon>PACMAD clade</taxon>
        <taxon>Panicoideae</taxon>
        <taxon>Panicodae</taxon>
        <taxon>Paniceae</taxon>
        <taxon>Panicinae</taxon>
        <taxon>Panicum</taxon>
        <taxon>Panicum sect. Hiantes</taxon>
    </lineage>
</organism>
<evidence type="ECO:0000313" key="3">
    <source>
        <dbReference type="Proteomes" id="UP000823388"/>
    </source>
</evidence>
<comment type="caution">
    <text evidence="2">The sequence shown here is derived from an EMBL/GenBank/DDBJ whole genome shotgun (WGS) entry which is preliminary data.</text>
</comment>
<feature type="region of interest" description="Disordered" evidence="1">
    <location>
        <begin position="1"/>
        <end position="270"/>
    </location>
</feature>
<accession>A0A8T0NVQ7</accession>
<feature type="compositionally biased region" description="Low complexity" evidence="1">
    <location>
        <begin position="217"/>
        <end position="270"/>
    </location>
</feature>
<reference evidence="2" key="1">
    <citation type="submission" date="2020-05" db="EMBL/GenBank/DDBJ databases">
        <title>WGS assembly of Panicum virgatum.</title>
        <authorList>
            <person name="Lovell J.T."/>
            <person name="Jenkins J."/>
            <person name="Shu S."/>
            <person name="Juenger T.E."/>
            <person name="Schmutz J."/>
        </authorList>
    </citation>
    <scope>NUCLEOTIDE SEQUENCE</scope>
    <source>
        <strain evidence="2">AP13</strain>
    </source>
</reference>